<evidence type="ECO:0000256" key="6">
    <source>
        <dbReference type="SAM" id="Phobius"/>
    </source>
</evidence>
<keyword evidence="4 6" id="KW-1133">Transmembrane helix</keyword>
<evidence type="ECO:0000256" key="4">
    <source>
        <dbReference type="ARBA" id="ARBA00022989"/>
    </source>
</evidence>
<evidence type="ECO:0000256" key="3">
    <source>
        <dbReference type="ARBA" id="ARBA00022692"/>
    </source>
</evidence>
<keyword evidence="3 6" id="KW-0812">Transmembrane</keyword>
<dbReference type="InterPro" id="IPR018513">
    <property type="entry name" value="Cell_synthase_bac"/>
</dbReference>
<dbReference type="InterPro" id="IPR036680">
    <property type="entry name" value="SPOR-like_sf"/>
</dbReference>
<feature type="domain" description="SPOR" evidence="7">
    <location>
        <begin position="29"/>
        <end position="97"/>
    </location>
</feature>
<evidence type="ECO:0000256" key="1">
    <source>
        <dbReference type="ARBA" id="ARBA00004162"/>
    </source>
</evidence>
<evidence type="ECO:0000256" key="5">
    <source>
        <dbReference type="ARBA" id="ARBA00023136"/>
    </source>
</evidence>
<evidence type="ECO:0000313" key="9">
    <source>
        <dbReference type="Proteomes" id="UP000184082"/>
    </source>
</evidence>
<dbReference type="GO" id="GO:0006011">
    <property type="term" value="P:UDP-alpha-D-glucose metabolic process"/>
    <property type="evidence" value="ECO:0007669"/>
    <property type="project" value="InterPro"/>
</dbReference>
<evidence type="ECO:0000259" key="7">
    <source>
        <dbReference type="Pfam" id="PF05036"/>
    </source>
</evidence>
<reference evidence="8 9" key="1">
    <citation type="submission" date="2016-11" db="EMBL/GenBank/DDBJ databases">
        <authorList>
            <person name="Jaros S."/>
            <person name="Januszkiewicz K."/>
            <person name="Wedrychowicz H."/>
        </authorList>
    </citation>
    <scope>NUCLEOTIDE SEQUENCE [LARGE SCALE GENOMIC DNA]</scope>
    <source>
        <strain evidence="8 9">DSM 14501</strain>
    </source>
</reference>
<keyword evidence="5 6" id="KW-0472">Membrane</keyword>
<dbReference type="Gene3D" id="2.60.120.260">
    <property type="entry name" value="Galactose-binding domain-like"/>
    <property type="match status" value="2"/>
</dbReference>
<dbReference type="InterPro" id="IPR007730">
    <property type="entry name" value="SPOR-like_dom"/>
</dbReference>
<name>A0A1M6Q9I0_9FIRM</name>
<dbReference type="Proteomes" id="UP000184082">
    <property type="component" value="Unassembled WGS sequence"/>
</dbReference>
<dbReference type="Pfam" id="PF03170">
    <property type="entry name" value="BcsB"/>
    <property type="match status" value="1"/>
</dbReference>
<dbReference type="Pfam" id="PF05036">
    <property type="entry name" value="SPOR"/>
    <property type="match status" value="1"/>
</dbReference>
<dbReference type="Gene3D" id="3.30.70.1070">
    <property type="entry name" value="Sporulation related repeat"/>
    <property type="match status" value="1"/>
</dbReference>
<dbReference type="GO" id="GO:0042834">
    <property type="term" value="F:peptidoglycan binding"/>
    <property type="evidence" value="ECO:0007669"/>
    <property type="project" value="InterPro"/>
</dbReference>
<comment type="subcellular location">
    <subcellularLocation>
        <location evidence="1">Cell membrane</location>
        <topology evidence="1">Single-pass membrane protein</topology>
    </subcellularLocation>
</comment>
<dbReference type="SUPFAM" id="SSF110997">
    <property type="entry name" value="Sporulation related repeat"/>
    <property type="match status" value="1"/>
</dbReference>
<evidence type="ECO:0000256" key="2">
    <source>
        <dbReference type="ARBA" id="ARBA00022475"/>
    </source>
</evidence>
<proteinExistence type="predicted"/>
<keyword evidence="9" id="KW-1185">Reference proteome</keyword>
<accession>A0A1M6Q9I0</accession>
<dbReference type="RefSeq" id="WP_072967041.1">
    <property type="nucleotide sequence ID" value="NZ_FRAJ01000010.1"/>
</dbReference>
<dbReference type="PANTHER" id="PTHR39083">
    <property type="entry name" value="CYCLIC DI-GMP-BINDING PROTEIN"/>
    <property type="match status" value="1"/>
</dbReference>
<dbReference type="GO" id="GO:0005886">
    <property type="term" value="C:plasma membrane"/>
    <property type="evidence" value="ECO:0007669"/>
    <property type="project" value="UniProtKB-SubCell"/>
</dbReference>
<gene>
    <name evidence="8" type="ORF">SAMN02745883_01449</name>
</gene>
<keyword evidence="2" id="KW-1003">Cell membrane</keyword>
<feature type="transmembrane region" description="Helical" evidence="6">
    <location>
        <begin position="775"/>
        <end position="794"/>
    </location>
</feature>
<protein>
    <submittedName>
        <fullName evidence="8">Sporulation related domain-containing protein</fullName>
    </submittedName>
</protein>
<organism evidence="8 9">
    <name type="scientific">Caminicella sporogenes DSM 14501</name>
    <dbReference type="NCBI Taxonomy" id="1121266"/>
    <lineage>
        <taxon>Bacteria</taxon>
        <taxon>Bacillati</taxon>
        <taxon>Bacillota</taxon>
        <taxon>Clostridia</taxon>
        <taxon>Peptostreptococcales</taxon>
        <taxon>Caminicellaceae</taxon>
        <taxon>Caminicella</taxon>
    </lineage>
</organism>
<dbReference type="AlphaFoldDB" id="A0A1M6Q9I0"/>
<sequence length="798" mass="93204">MKKIILFICVMLFFNLLTSSLFYSYADTNEKYVIQVGVFEKKFNADKVYGLLKENNFPVYMRKRDKFWIYVGQYDYKMEAEKVLAAIKQIGINGYVKKIYSKVNSTINVNNAFSKSVKTNINDVRIKSKNYHLNKDIKIDGVFGNYTFFIKVDKHWQIKNNAYFELIFSQSQIKKYKNSTLTVEINDFPLYSVLLYDKGVNRERIKVPIPLDKINEGYNEIKIKCYHRITDEPCADIINPANWIVFHKDSYVHIEFIEKQDKLSLIDYPYPYLKENSNTPINNVIIIPDNYHNYELNAAVILAANFGQRFPYNKFDTNVLKFSEAVDKGKSNIIYIGSRDNTPKEILSLISKTEINSISDKALIKEVISPYNSKYKILLILSDNKISMLKAVKVLSDDKMVLQMDKPYQFISNTININEKNISESEYISLEDLGYSNIKLQGIFYQKVNFGVNIPKDWIIKEGALLHIDMRYSEVLDFDRSLVTVYLNGIPIGSKKLCYENANNDVLEIKIPDEVKDSNYYNLEVVFYFELDSQECNYRRDSNSWAYISKQSYLYLPHDRIKNSFFENYESPFIKNKKFNDLVIVVPENLSSYEMKVIASIVSALGRNVNSLENIEIKTSSESKDKFKGKNLIVIGTPHGNNLIKQINNQLYIKFDKDFSRFLSNDKLTLLEDYNKDLASLQLIKSPFDENRTALIITATKKEGLNWAKNFLTDFEFVTRLKGNAVIIDKYGNVQFQYYGILEEEKQNKHHKENVSKNEKQNIKRLILSRQIRNYIFFVISILLFIIISSVLIMRKKR</sequence>
<dbReference type="PANTHER" id="PTHR39083:SF1">
    <property type="entry name" value="CYCLIC DI-GMP-BINDING PROTEIN"/>
    <property type="match status" value="1"/>
</dbReference>
<dbReference type="EMBL" id="FRAJ01000010">
    <property type="protein sequence ID" value="SHK16826.1"/>
    <property type="molecule type" value="Genomic_DNA"/>
</dbReference>
<dbReference type="STRING" id="1121266.SAMN02745883_01449"/>
<evidence type="ECO:0000313" key="8">
    <source>
        <dbReference type="EMBL" id="SHK16826.1"/>
    </source>
</evidence>